<reference evidence="1 4" key="1">
    <citation type="submission" date="2021-11" db="EMBL/GenBank/DDBJ databases">
        <title>Draft genome sequence of Capnocytophaga sp. strain KC07075 isolated from cat oral cavity.</title>
        <authorList>
            <person name="Suzuki M."/>
            <person name="Imaoka K."/>
            <person name="Kimura M."/>
            <person name="Morikawa S."/>
            <person name="Maeda K."/>
        </authorList>
    </citation>
    <scope>NUCLEOTIDE SEQUENCE</scope>
    <source>
        <strain evidence="1">KC07075</strain>
        <strain evidence="2 4">KC07079</strain>
    </source>
</reference>
<dbReference type="GO" id="GO:0016787">
    <property type="term" value="F:hydrolase activity"/>
    <property type="evidence" value="ECO:0007669"/>
    <property type="project" value="UniProtKB-ARBA"/>
</dbReference>
<dbReference type="CDD" id="cd16018">
    <property type="entry name" value="Enpp"/>
    <property type="match status" value="1"/>
</dbReference>
<keyword evidence="4" id="KW-1185">Reference proteome</keyword>
<dbReference type="Gene3D" id="3.40.720.10">
    <property type="entry name" value="Alkaline Phosphatase, subunit A"/>
    <property type="match status" value="1"/>
</dbReference>
<proteinExistence type="predicted"/>
<evidence type="ECO:0000313" key="2">
    <source>
        <dbReference type="EMBL" id="GJM53968.1"/>
    </source>
</evidence>
<evidence type="ECO:0000313" key="3">
    <source>
        <dbReference type="Proteomes" id="UP001207736"/>
    </source>
</evidence>
<organism evidence="1 3">
    <name type="scientific">Capnocytophaga catalasegens</name>
    <dbReference type="NCBI Taxonomy" id="1004260"/>
    <lineage>
        <taxon>Bacteria</taxon>
        <taxon>Pseudomonadati</taxon>
        <taxon>Bacteroidota</taxon>
        <taxon>Flavobacteriia</taxon>
        <taxon>Flavobacteriales</taxon>
        <taxon>Flavobacteriaceae</taxon>
        <taxon>Capnocytophaga</taxon>
    </lineage>
</organism>
<dbReference type="EMBL" id="BQKA01000027">
    <property type="protein sequence ID" value="GJM50473.1"/>
    <property type="molecule type" value="Genomic_DNA"/>
</dbReference>
<protein>
    <submittedName>
        <fullName evidence="1">Alkaline phosphatase family protein</fullName>
    </submittedName>
</protein>
<gene>
    <name evidence="1" type="ORF">RCZ15_14460</name>
    <name evidence="2" type="ORF">RCZ16_22840</name>
</gene>
<dbReference type="Gene3D" id="3.30.1360.180">
    <property type="match status" value="1"/>
</dbReference>
<evidence type="ECO:0000313" key="1">
    <source>
        <dbReference type="EMBL" id="GJM50473.1"/>
    </source>
</evidence>
<sequence>MLVFSCKTTKKNSTEEIGHSSKPKNYVLLISFDGFRNDYVTKFDLPNFKKLMKQGSYCEGLISSFPSKTFPNHYSIITGMYPGNHGIVDNKFFSKTLQSQYSIPNRKAVENAAYYGGTPLWQWLQKNGMKTASYFWVGSEAPIHGEHPTYYYPFDSNTPYEKRIEQVIRWFKMPDEDRPRLVTLYFEFVDTVGHHTGTNSSEIKEATLEADRLVGLIIEGINKIDLPITVIITSDHGMIDMKSLPSRLVFLETIEKRLANKASFINNGMHCQVYLKEDADKEAVYQEIKKYFVKKPFVSVYKKEETPEHWHYNKHENIGDILIITDAPYYMLKNKKDAVAKRKYTWGTHGYDPYVTPEMASIFFAVGKNIKSNYKIPPFENVNIYPFITRLLGVDNPPNIDGKTEILAPILK</sequence>
<evidence type="ECO:0000313" key="4">
    <source>
        <dbReference type="Proteomes" id="UP001208692"/>
    </source>
</evidence>
<comment type="caution">
    <text evidence="1">The sequence shown here is derived from an EMBL/GenBank/DDBJ whole genome shotgun (WGS) entry which is preliminary data.</text>
</comment>
<dbReference type="Proteomes" id="UP001207736">
    <property type="component" value="Unassembled WGS sequence"/>
</dbReference>
<dbReference type="SUPFAM" id="SSF53649">
    <property type="entry name" value="Alkaline phosphatase-like"/>
    <property type="match status" value="1"/>
</dbReference>
<dbReference type="AlphaFoldDB" id="A0AAV5ASX3"/>
<dbReference type="Pfam" id="PF01663">
    <property type="entry name" value="Phosphodiest"/>
    <property type="match status" value="1"/>
</dbReference>
<dbReference type="InterPro" id="IPR017850">
    <property type="entry name" value="Alkaline_phosphatase_core_sf"/>
</dbReference>
<dbReference type="InterPro" id="IPR002591">
    <property type="entry name" value="Phosphodiest/P_Trfase"/>
</dbReference>
<dbReference type="PANTHER" id="PTHR10151:SF120">
    <property type="entry name" value="BIS(5'-ADENOSYL)-TRIPHOSPHATASE"/>
    <property type="match status" value="1"/>
</dbReference>
<dbReference type="Proteomes" id="UP001208692">
    <property type="component" value="Unassembled WGS sequence"/>
</dbReference>
<accession>A0AAV5ASX3</accession>
<dbReference type="PANTHER" id="PTHR10151">
    <property type="entry name" value="ECTONUCLEOTIDE PYROPHOSPHATASE/PHOSPHODIESTERASE"/>
    <property type="match status" value="1"/>
</dbReference>
<dbReference type="EMBL" id="BQKB01000053">
    <property type="protein sequence ID" value="GJM53968.1"/>
    <property type="molecule type" value="Genomic_DNA"/>
</dbReference>
<name>A0AAV5ASX3_9FLAO</name>